<organism evidence="5 6">
    <name type="scientific">Brachybacterium alimentarium</name>
    <dbReference type="NCBI Taxonomy" id="47845"/>
    <lineage>
        <taxon>Bacteria</taxon>
        <taxon>Bacillati</taxon>
        <taxon>Actinomycetota</taxon>
        <taxon>Actinomycetes</taxon>
        <taxon>Micrococcales</taxon>
        <taxon>Dermabacteraceae</taxon>
        <taxon>Brachybacterium</taxon>
    </lineage>
</organism>
<gene>
    <name evidence="5" type="ORF">CIK66_01710</name>
</gene>
<keyword evidence="3" id="KW-0446">Lipid-binding</keyword>
<dbReference type="AlphaFoldDB" id="A0A2A3YMJ7"/>
<dbReference type="EMBL" id="NRGR01000005">
    <property type="protein sequence ID" value="PCC40527.1"/>
    <property type="molecule type" value="Genomic_DNA"/>
</dbReference>
<keyword evidence="4" id="KW-0472">Membrane</keyword>
<dbReference type="GO" id="GO:0005737">
    <property type="term" value="C:cytoplasm"/>
    <property type="evidence" value="ECO:0007669"/>
    <property type="project" value="UniProtKB-ARBA"/>
</dbReference>
<sequence>MSTMTIPAELFLLLTNDAGRQDATQFRKPALAAAAVVELTLREKVAIGTERNPKVTVTDASAPEIPELDQALRAIIVLDGKRLKSVISHRSMDLTEVLGDGLAAAGAVERKDGWILTSWPVKDPALETALRSRLAAAIADPSRASLQDAILLELLSAMKIAHLLLREETGGMRRRELDRVVKGLAVDHPAASALRRILDEMNTAIATQAAMMAN</sequence>
<dbReference type="GeneID" id="95326927"/>
<keyword evidence="6" id="KW-1185">Reference proteome</keyword>
<keyword evidence="2" id="KW-0333">Golgi apparatus</keyword>
<evidence type="ECO:0000256" key="4">
    <source>
        <dbReference type="ARBA" id="ARBA00023136"/>
    </source>
</evidence>
<proteinExistence type="predicted"/>
<dbReference type="InterPro" id="IPR038261">
    <property type="entry name" value="GPP34-like_sf"/>
</dbReference>
<dbReference type="RefSeq" id="WP_096164311.1">
    <property type="nucleotide sequence ID" value="NZ_BAAAIQ010000003.1"/>
</dbReference>
<evidence type="ECO:0000313" key="5">
    <source>
        <dbReference type="EMBL" id="PCC40527.1"/>
    </source>
</evidence>
<protein>
    <submittedName>
        <fullName evidence="5">GPP34 family phosphoprotein</fullName>
    </submittedName>
</protein>
<dbReference type="OrthoDB" id="4419256at2"/>
<comment type="subcellular location">
    <subcellularLocation>
        <location evidence="1">Golgi apparatus membrane</location>
        <topology evidence="1">Peripheral membrane protein</topology>
        <orientation evidence="1">Cytoplasmic side</orientation>
    </subcellularLocation>
</comment>
<dbReference type="Pfam" id="PF05719">
    <property type="entry name" value="GPP34"/>
    <property type="match status" value="1"/>
</dbReference>
<evidence type="ECO:0000313" key="6">
    <source>
        <dbReference type="Proteomes" id="UP000218598"/>
    </source>
</evidence>
<dbReference type="InterPro" id="IPR008628">
    <property type="entry name" value="GPP34-like"/>
</dbReference>
<reference evidence="5 6" key="1">
    <citation type="journal article" date="2017" name="Elife">
        <title>Extensive horizontal gene transfer in cheese-associated bacteria.</title>
        <authorList>
            <person name="Bonham K.S."/>
            <person name="Wolfe B.E."/>
            <person name="Dutton R.J."/>
        </authorList>
    </citation>
    <scope>NUCLEOTIDE SEQUENCE [LARGE SCALE GENOMIC DNA]</scope>
    <source>
        <strain evidence="5 6">341_9</strain>
    </source>
</reference>
<accession>A0A2A3YMJ7</accession>
<evidence type="ECO:0000256" key="3">
    <source>
        <dbReference type="ARBA" id="ARBA00023121"/>
    </source>
</evidence>
<name>A0A2A3YMJ7_9MICO</name>
<dbReference type="GO" id="GO:0012505">
    <property type="term" value="C:endomembrane system"/>
    <property type="evidence" value="ECO:0007669"/>
    <property type="project" value="UniProtKB-ARBA"/>
</dbReference>
<evidence type="ECO:0000256" key="1">
    <source>
        <dbReference type="ARBA" id="ARBA00004255"/>
    </source>
</evidence>
<dbReference type="Gene3D" id="1.10.3630.10">
    <property type="entry name" value="yeast vps74-n-term truncation variant domain like"/>
    <property type="match status" value="1"/>
</dbReference>
<evidence type="ECO:0000256" key="2">
    <source>
        <dbReference type="ARBA" id="ARBA00023034"/>
    </source>
</evidence>
<comment type="caution">
    <text evidence="5">The sequence shown here is derived from an EMBL/GenBank/DDBJ whole genome shotgun (WGS) entry which is preliminary data.</text>
</comment>
<dbReference type="GO" id="GO:0070273">
    <property type="term" value="F:phosphatidylinositol-4-phosphate binding"/>
    <property type="evidence" value="ECO:0007669"/>
    <property type="project" value="InterPro"/>
</dbReference>
<dbReference type="Proteomes" id="UP000218598">
    <property type="component" value="Unassembled WGS sequence"/>
</dbReference>